<dbReference type="InterPro" id="IPR015163">
    <property type="entry name" value="Cdc6_C"/>
</dbReference>
<keyword evidence="4 5" id="KW-0067">ATP-binding</keyword>
<feature type="binding site" evidence="5">
    <location>
        <position position="219"/>
    </location>
    <ligand>
        <name>ATP</name>
        <dbReference type="ChEBI" id="CHEBI:30616"/>
    </ligand>
</feature>
<dbReference type="EMBL" id="FNFT01000008">
    <property type="protein sequence ID" value="SDK35582.1"/>
    <property type="molecule type" value="Genomic_DNA"/>
</dbReference>
<dbReference type="NCBIfam" id="TIGR02928">
    <property type="entry name" value="orc1/cdc6 family replication initiation protein"/>
    <property type="match status" value="1"/>
</dbReference>
<dbReference type="GO" id="GO:0006260">
    <property type="term" value="P:DNA replication"/>
    <property type="evidence" value="ECO:0007669"/>
    <property type="project" value="UniProtKB-UniRule"/>
</dbReference>
<dbReference type="NCBIfam" id="NF001624">
    <property type="entry name" value="PRK00411.1-2"/>
    <property type="match status" value="1"/>
</dbReference>
<dbReference type="InterPro" id="IPR055237">
    <property type="entry name" value="Cdc6_lid"/>
</dbReference>
<comment type="similarity">
    <text evidence="1 5">Belongs to the CDC6/cdc18 family.</text>
</comment>
<dbReference type="InterPro" id="IPR036388">
    <property type="entry name" value="WH-like_DNA-bd_sf"/>
</dbReference>
<gene>
    <name evidence="8" type="ORF">SAMN04488571_10851</name>
</gene>
<dbReference type="SUPFAM" id="SSF52540">
    <property type="entry name" value="P-loop containing nucleoside triphosphate hydrolases"/>
    <property type="match status" value="1"/>
</dbReference>
<accession>A0A1G9B7R0</accession>
<feature type="binding site" evidence="5">
    <location>
        <position position="207"/>
    </location>
    <ligand>
        <name>ATP</name>
        <dbReference type="ChEBI" id="CHEBI:30616"/>
    </ligand>
</feature>
<dbReference type="InterPro" id="IPR036390">
    <property type="entry name" value="WH_DNA-bd_sf"/>
</dbReference>
<sequence length="382" mass="44205">MMKRNLLMWDETLFRDPEVFEIDYVPEQFNHRDAQMQELAFQIRPGLRGVRPQNTICRGLPGTGKTTSVKKIFAEIEEATKKLVPVYINCQIDNTKFAIFSQIYRRITGHLPPASGTSFKQVFDAIARHLQREEQVLLVALDDANYLLYENEINQVLYPLLRSHETYPGVRIGVIAIVSDMSVSLQSEVDARVASVFRPTEIYFPPYSEGEIRAILEERVIQGLYPNVLRREMLDLVVEQTMKSGDLRVGIDLLKRATLNAEKAARRSIEREDICKAYEVSRYLHLAYSIRALKAEEKKVLGRIAEMSIRDQEMNAGDVYRFVKEKVGVSYTKYYEMVRKFDAMRLLNLHYRQGRGRTRLISLRYDPKRVLEQLGLEQTAAS</sequence>
<protein>
    <recommendedName>
        <fullName evidence="5">ORC1-type DNA replication protein</fullName>
    </recommendedName>
</protein>
<comment type="function">
    <text evidence="5">Involved in regulation of DNA replication.</text>
</comment>
<dbReference type="SMART" id="SM00382">
    <property type="entry name" value="AAA"/>
    <property type="match status" value="1"/>
</dbReference>
<organism evidence="8 9">
    <name type="scientific">Methanoculleus thermophilus</name>
    <dbReference type="NCBI Taxonomy" id="2200"/>
    <lineage>
        <taxon>Archaea</taxon>
        <taxon>Methanobacteriati</taxon>
        <taxon>Methanobacteriota</taxon>
        <taxon>Stenosarchaea group</taxon>
        <taxon>Methanomicrobia</taxon>
        <taxon>Methanomicrobiales</taxon>
        <taxon>Methanomicrobiaceae</taxon>
        <taxon>Methanoculleus</taxon>
    </lineage>
</organism>
<evidence type="ECO:0000256" key="5">
    <source>
        <dbReference type="HAMAP-Rule" id="MF_01407"/>
    </source>
</evidence>
<reference evidence="8 9" key="1">
    <citation type="submission" date="2016-10" db="EMBL/GenBank/DDBJ databases">
        <authorList>
            <person name="Varghese N."/>
            <person name="Submissions S."/>
        </authorList>
    </citation>
    <scope>NUCLEOTIDE SEQUENCE [LARGE SCALE GENOMIC DNA]</scope>
    <source>
        <strain evidence="8 9">DSM 2373</strain>
    </source>
</reference>
<evidence type="ECO:0000313" key="8">
    <source>
        <dbReference type="EMBL" id="SDK35582.1"/>
    </source>
</evidence>
<dbReference type="STRING" id="2200.GCA_001571405_01246"/>
<evidence type="ECO:0000256" key="2">
    <source>
        <dbReference type="ARBA" id="ARBA00022705"/>
    </source>
</evidence>
<dbReference type="HAMAP" id="MF_01407">
    <property type="entry name" value="ORC1_type_DNA_replic_protein"/>
    <property type="match status" value="1"/>
</dbReference>
<dbReference type="InterPro" id="IPR027417">
    <property type="entry name" value="P-loop_NTPase"/>
</dbReference>
<keyword evidence="9" id="KW-1185">Reference proteome</keyword>
<dbReference type="SUPFAM" id="SSF46785">
    <property type="entry name" value="Winged helix' DNA-binding domain"/>
    <property type="match status" value="1"/>
</dbReference>
<dbReference type="Gene3D" id="1.10.10.10">
    <property type="entry name" value="Winged helix-like DNA-binding domain superfamily/Winged helix DNA-binding domain"/>
    <property type="match status" value="1"/>
</dbReference>
<keyword evidence="2 5" id="KW-0235">DNA replication</keyword>
<evidence type="ECO:0000313" key="9">
    <source>
        <dbReference type="Proteomes" id="UP000326500"/>
    </source>
</evidence>
<keyword evidence="3 5" id="KW-0547">Nucleotide-binding</keyword>
<evidence type="ECO:0000256" key="1">
    <source>
        <dbReference type="ARBA" id="ARBA00006184"/>
    </source>
</evidence>
<dbReference type="SMART" id="SM01074">
    <property type="entry name" value="Cdc6_C"/>
    <property type="match status" value="1"/>
</dbReference>
<dbReference type="Gene3D" id="3.40.50.300">
    <property type="entry name" value="P-loop containing nucleotide triphosphate hydrolases"/>
    <property type="match status" value="1"/>
</dbReference>
<dbReference type="NCBIfam" id="NF001626">
    <property type="entry name" value="PRK00411.1-5"/>
    <property type="match status" value="1"/>
</dbReference>
<dbReference type="Gene3D" id="1.10.8.60">
    <property type="match status" value="1"/>
</dbReference>
<dbReference type="GO" id="GO:0016887">
    <property type="term" value="F:ATP hydrolysis activity"/>
    <property type="evidence" value="ECO:0007669"/>
    <property type="project" value="InterPro"/>
</dbReference>
<evidence type="ECO:0000259" key="6">
    <source>
        <dbReference type="SMART" id="SM00382"/>
    </source>
</evidence>
<dbReference type="InterPro" id="IPR014277">
    <property type="entry name" value="Orc1/Cdc6_arc"/>
</dbReference>
<dbReference type="PANTHER" id="PTHR10763">
    <property type="entry name" value="CELL DIVISION CONTROL PROTEIN 6-RELATED"/>
    <property type="match status" value="1"/>
</dbReference>
<evidence type="ECO:0000259" key="7">
    <source>
        <dbReference type="SMART" id="SM01074"/>
    </source>
</evidence>
<dbReference type="Pfam" id="PF22703">
    <property type="entry name" value="Cdc6_lid"/>
    <property type="match status" value="1"/>
</dbReference>
<dbReference type="Proteomes" id="UP000326500">
    <property type="component" value="Unassembled WGS sequence"/>
</dbReference>
<dbReference type="Pfam" id="PF13401">
    <property type="entry name" value="AAA_22"/>
    <property type="match status" value="1"/>
</dbReference>
<evidence type="ECO:0000256" key="3">
    <source>
        <dbReference type="ARBA" id="ARBA00022741"/>
    </source>
</evidence>
<dbReference type="InterPro" id="IPR049945">
    <property type="entry name" value="AAA_22"/>
</dbReference>
<dbReference type="AlphaFoldDB" id="A0A1G9B7R0"/>
<proteinExistence type="inferred from homology"/>
<evidence type="ECO:0000256" key="4">
    <source>
        <dbReference type="ARBA" id="ARBA00022840"/>
    </source>
</evidence>
<dbReference type="InterPro" id="IPR003593">
    <property type="entry name" value="AAA+_ATPase"/>
</dbReference>
<dbReference type="GO" id="GO:0005524">
    <property type="term" value="F:ATP binding"/>
    <property type="evidence" value="ECO:0007669"/>
    <property type="project" value="UniProtKB-UniRule"/>
</dbReference>
<dbReference type="PANTHER" id="PTHR10763:SF26">
    <property type="entry name" value="CELL DIVISION CONTROL PROTEIN 6 HOMOLOG"/>
    <property type="match status" value="1"/>
</dbReference>
<feature type="domain" description="Cdc6 C-terminal" evidence="7">
    <location>
        <begin position="301"/>
        <end position="374"/>
    </location>
</feature>
<dbReference type="InterPro" id="IPR050311">
    <property type="entry name" value="ORC1/CDC6"/>
</dbReference>
<name>A0A1G9B7R0_9EURY</name>
<feature type="domain" description="AAA+ ATPase" evidence="6">
    <location>
        <begin position="51"/>
        <end position="208"/>
    </location>
</feature>
<feature type="binding site" evidence="5">
    <location>
        <begin position="63"/>
        <end position="67"/>
    </location>
    <ligand>
        <name>ATP</name>
        <dbReference type="ChEBI" id="CHEBI:30616"/>
    </ligand>
</feature>